<dbReference type="SUPFAM" id="SSF52166">
    <property type="entry name" value="Ribosomal protein L4"/>
    <property type="match status" value="1"/>
</dbReference>
<keyword evidence="2" id="KW-0689">Ribosomal protein</keyword>
<keyword evidence="3" id="KW-0687">Ribonucleoprotein</keyword>
<accession>A0A0H4T880</accession>
<protein>
    <submittedName>
        <fullName evidence="4">Uncharacterized protein</fullName>
    </submittedName>
</protein>
<sequence>MLQVPVVDLNNNVIGNVDLDEKVFGQPVNEALLHEAVTSRRYGWVAVLYSVLIKGITHTVCQERRVGLLCAAPFHRS</sequence>
<evidence type="ECO:0000256" key="2">
    <source>
        <dbReference type="ARBA" id="ARBA00022980"/>
    </source>
</evidence>
<comment type="similarity">
    <text evidence="1">Belongs to the universal ribosomal protein uL4 family.</text>
</comment>
<evidence type="ECO:0000256" key="3">
    <source>
        <dbReference type="ARBA" id="ARBA00023274"/>
    </source>
</evidence>
<dbReference type="GO" id="GO:0005840">
    <property type="term" value="C:ribosome"/>
    <property type="evidence" value="ECO:0007669"/>
    <property type="project" value="UniProtKB-KW"/>
</dbReference>
<dbReference type="InterPro" id="IPR023574">
    <property type="entry name" value="Ribosomal_uL4_dom_sf"/>
</dbReference>
<dbReference type="GO" id="GO:1990904">
    <property type="term" value="C:ribonucleoprotein complex"/>
    <property type="evidence" value="ECO:0007669"/>
    <property type="project" value="UniProtKB-KW"/>
</dbReference>
<evidence type="ECO:0000313" key="4">
    <source>
        <dbReference type="EMBL" id="AKQ04088.1"/>
    </source>
</evidence>
<dbReference type="EMBL" id="KT007028">
    <property type="protein sequence ID" value="AKQ04088.1"/>
    <property type="molecule type" value="Genomic_DNA"/>
</dbReference>
<organism evidence="4">
    <name type="scientific">uncultured Nitrospirae bacterium Rifle_16ft_4_minimus_39958</name>
    <dbReference type="NCBI Taxonomy" id="1665131"/>
    <lineage>
        <taxon>Bacteria</taxon>
        <taxon>Pseudomonadati</taxon>
        <taxon>Nitrospirota</taxon>
        <taxon>environmental samples</taxon>
    </lineage>
</organism>
<dbReference type="AlphaFoldDB" id="A0A0H4T880"/>
<name>A0A0H4T880_9BACT</name>
<dbReference type="GO" id="GO:0003735">
    <property type="term" value="F:structural constituent of ribosome"/>
    <property type="evidence" value="ECO:0007669"/>
    <property type="project" value="InterPro"/>
</dbReference>
<dbReference type="GO" id="GO:0006412">
    <property type="term" value="P:translation"/>
    <property type="evidence" value="ECO:0007669"/>
    <property type="project" value="InterPro"/>
</dbReference>
<evidence type="ECO:0000256" key="1">
    <source>
        <dbReference type="ARBA" id="ARBA00010528"/>
    </source>
</evidence>
<reference evidence="4" key="1">
    <citation type="journal article" date="2015" name="ISME J.">
        <title>Aquifer environment selects for microbial species cohorts in sediment and groundwater.</title>
        <authorList>
            <person name="Hug L.A."/>
            <person name="Thomas B.C."/>
            <person name="Brown C.T."/>
            <person name="Frischkorn K.R."/>
            <person name="Williams K.H."/>
            <person name="Tringe S.G."/>
            <person name="Banfield J.F."/>
        </authorList>
    </citation>
    <scope>NUCLEOTIDE SEQUENCE</scope>
</reference>
<dbReference type="Gene3D" id="3.40.1370.10">
    <property type="match status" value="1"/>
</dbReference>
<proteinExistence type="inferred from homology"/>